<dbReference type="OrthoDB" id="445007at2759"/>
<dbReference type="SUPFAM" id="SSF51197">
    <property type="entry name" value="Clavaminate synthase-like"/>
    <property type="match status" value="1"/>
</dbReference>
<proteinExistence type="predicted"/>
<dbReference type="InterPro" id="IPR008775">
    <property type="entry name" value="Phytyl_CoA_dOase-like"/>
</dbReference>
<keyword evidence="1" id="KW-0560">Oxidoreductase</keyword>
<dbReference type="AlphaFoldDB" id="A0A6A6I4G8"/>
<dbReference type="EMBL" id="ML987202">
    <property type="protein sequence ID" value="KAF2244918.1"/>
    <property type="molecule type" value="Genomic_DNA"/>
</dbReference>
<dbReference type="Proteomes" id="UP000800094">
    <property type="component" value="Unassembled WGS sequence"/>
</dbReference>
<accession>A0A6A6I4G8</accession>
<keyword evidence="2" id="KW-1185">Reference proteome</keyword>
<keyword evidence="1" id="KW-0223">Dioxygenase</keyword>
<evidence type="ECO:0000313" key="1">
    <source>
        <dbReference type="EMBL" id="KAF2244918.1"/>
    </source>
</evidence>
<dbReference type="GeneID" id="54587789"/>
<dbReference type="RefSeq" id="XP_033679922.1">
    <property type="nucleotide sequence ID" value="XM_033834459.1"/>
</dbReference>
<name>A0A6A6I4G8_9PLEO</name>
<sequence length="307" mass="33548">MAISVPLPIPASHKPKTSIAKLPATAPIDDILHIIERDGGIILTDFATASELAAIDADVESHRQRTRSTEHSALHIIPKETLAVPGLVGKSPTVAALCEAPVLESLCSNILTEEFSIIREDAIEHHSIDPLLSLSITLHIGYGAPRQKLHRDDNVHGIRHGGKFELSKASQFGVLIAETRTCRENGATMFIPGSHRWDDERRPRVEEVCFAEMEPGEALVFLASCYHGGGHNSIPGEVRKVHGLFFIRGTLRTEENQFLAVPRSKVLGMSEKMVSLLGYKKPSSVLGIVENEDPSADLKGVLERAYQ</sequence>
<gene>
    <name evidence="1" type="ORF">BU26DRAFT_579675</name>
</gene>
<dbReference type="Gene3D" id="2.60.120.620">
    <property type="entry name" value="q2cbj1_9rhob like domain"/>
    <property type="match status" value="1"/>
</dbReference>
<reference evidence="1" key="1">
    <citation type="journal article" date="2020" name="Stud. Mycol.">
        <title>101 Dothideomycetes genomes: a test case for predicting lifestyles and emergence of pathogens.</title>
        <authorList>
            <person name="Haridas S."/>
            <person name="Albert R."/>
            <person name="Binder M."/>
            <person name="Bloem J."/>
            <person name="Labutti K."/>
            <person name="Salamov A."/>
            <person name="Andreopoulos B."/>
            <person name="Baker S."/>
            <person name="Barry K."/>
            <person name="Bills G."/>
            <person name="Bluhm B."/>
            <person name="Cannon C."/>
            <person name="Castanera R."/>
            <person name="Culley D."/>
            <person name="Daum C."/>
            <person name="Ezra D."/>
            <person name="Gonzalez J."/>
            <person name="Henrissat B."/>
            <person name="Kuo A."/>
            <person name="Liang C."/>
            <person name="Lipzen A."/>
            <person name="Lutzoni F."/>
            <person name="Magnuson J."/>
            <person name="Mondo S."/>
            <person name="Nolan M."/>
            <person name="Ohm R."/>
            <person name="Pangilinan J."/>
            <person name="Park H.-J."/>
            <person name="Ramirez L."/>
            <person name="Alfaro M."/>
            <person name="Sun H."/>
            <person name="Tritt A."/>
            <person name="Yoshinaga Y."/>
            <person name="Zwiers L.-H."/>
            <person name="Turgeon B."/>
            <person name="Goodwin S."/>
            <person name="Spatafora J."/>
            <person name="Crous P."/>
            <person name="Grigoriev I."/>
        </authorList>
    </citation>
    <scope>NUCLEOTIDE SEQUENCE</scope>
    <source>
        <strain evidence="1">CBS 122368</strain>
    </source>
</reference>
<dbReference type="GO" id="GO:0051213">
    <property type="term" value="F:dioxygenase activity"/>
    <property type="evidence" value="ECO:0007669"/>
    <property type="project" value="UniProtKB-KW"/>
</dbReference>
<dbReference type="Pfam" id="PF05721">
    <property type="entry name" value="PhyH"/>
    <property type="match status" value="1"/>
</dbReference>
<evidence type="ECO:0000313" key="2">
    <source>
        <dbReference type="Proteomes" id="UP000800094"/>
    </source>
</evidence>
<protein>
    <submittedName>
        <fullName evidence="1">Phytanoyl-CoA dioxygenase</fullName>
    </submittedName>
</protein>
<organism evidence="1 2">
    <name type="scientific">Trematosphaeria pertusa</name>
    <dbReference type="NCBI Taxonomy" id="390896"/>
    <lineage>
        <taxon>Eukaryota</taxon>
        <taxon>Fungi</taxon>
        <taxon>Dikarya</taxon>
        <taxon>Ascomycota</taxon>
        <taxon>Pezizomycotina</taxon>
        <taxon>Dothideomycetes</taxon>
        <taxon>Pleosporomycetidae</taxon>
        <taxon>Pleosporales</taxon>
        <taxon>Massarineae</taxon>
        <taxon>Trematosphaeriaceae</taxon>
        <taxon>Trematosphaeria</taxon>
    </lineage>
</organism>